<evidence type="ECO:0000256" key="7">
    <source>
        <dbReference type="ARBA" id="ARBA00022741"/>
    </source>
</evidence>
<dbReference type="SUPFAM" id="SSF53623">
    <property type="entry name" value="MurD-like peptide ligases, catalytic domain"/>
    <property type="match status" value="1"/>
</dbReference>
<dbReference type="GO" id="GO:0008360">
    <property type="term" value="P:regulation of cell shape"/>
    <property type="evidence" value="ECO:0007669"/>
    <property type="project" value="UniProtKB-KW"/>
</dbReference>
<dbReference type="OrthoDB" id="9804126at2"/>
<sequence length="450" mass="50511">MNVKDIHNVFFIGIGGIGMSALARYFKYINKNVVGYDKTRTSITDELVNHGIAVHFEDEISQIPEAFKQKDNTLVVYTPAVPSSHSQLQFFNDAGFEIKKRSEVLGIITRDTFCFAVAGTHGKTTTSCILAHLLKEVNTPFTAFLGGISEDFNSNFVLEGTEYSVVEADEFDWSFLQLSPNIACITSMDADHLDIYGTSEELQQSFYDFTQKIKPSGMLFIRNGLPLKGITYGIEDESDYCIENILIEHGTYIFDLKTPTEILKQVRFNKPGRHNLLNGLAAFAMAVQAGSPPYRLAKALGTFKGVQRRFSYQIKDSDFVFIDDYAHHPTEISAVYNAIKEMHPNEEITAVFQPHLFSRTKDFADDFANNLSKFDMILLLEIYPAREEPIEGITSAWLLNKIDNPRKKLVSKSNLINEVRDCKSGVLVTMGAGDIGLEVPKIKRELAYAS</sequence>
<dbReference type="EMBL" id="LCTZ01000002">
    <property type="protein sequence ID" value="KQC29825.1"/>
    <property type="molecule type" value="Genomic_DNA"/>
</dbReference>
<evidence type="ECO:0000256" key="8">
    <source>
        <dbReference type="ARBA" id="ARBA00022840"/>
    </source>
</evidence>
<dbReference type="PANTHER" id="PTHR43445:SF3">
    <property type="entry name" value="UDP-N-ACETYLMURAMATE--L-ALANINE LIGASE"/>
    <property type="match status" value="1"/>
</dbReference>
<keyword evidence="20" id="KW-1185">Reference proteome</keyword>
<evidence type="ECO:0000259" key="17">
    <source>
        <dbReference type="Pfam" id="PF02875"/>
    </source>
</evidence>
<keyword evidence="6 14" id="KW-0132">Cell division</keyword>
<protein>
    <recommendedName>
        <fullName evidence="3 14">UDP-N-acetylmuramate--L-alanine ligase</fullName>
        <ecNumber evidence="3 14">6.3.2.8</ecNumber>
    </recommendedName>
    <alternativeName>
        <fullName evidence="14">UDP-N-acetylmuramoyl-L-alanine synthetase</fullName>
    </alternativeName>
</protein>
<evidence type="ECO:0000313" key="19">
    <source>
        <dbReference type="EMBL" id="KQC29825.1"/>
    </source>
</evidence>
<dbReference type="Gene3D" id="3.40.50.720">
    <property type="entry name" value="NAD(P)-binding Rossmann-like Domain"/>
    <property type="match status" value="1"/>
</dbReference>
<evidence type="ECO:0000256" key="5">
    <source>
        <dbReference type="ARBA" id="ARBA00022598"/>
    </source>
</evidence>
<feature type="domain" description="Mur ligase C-terminal" evidence="17">
    <location>
        <begin position="309"/>
        <end position="424"/>
    </location>
</feature>
<dbReference type="Pfam" id="PF02875">
    <property type="entry name" value="Mur_ligase_C"/>
    <property type="match status" value="1"/>
</dbReference>
<dbReference type="GO" id="GO:0005524">
    <property type="term" value="F:ATP binding"/>
    <property type="evidence" value="ECO:0007669"/>
    <property type="project" value="UniProtKB-UniRule"/>
</dbReference>
<evidence type="ECO:0000256" key="3">
    <source>
        <dbReference type="ARBA" id="ARBA00012211"/>
    </source>
</evidence>
<organism evidence="19 20">
    <name type="scientific">Flagellimonas eckloniae</name>
    <dbReference type="NCBI Taxonomy" id="346185"/>
    <lineage>
        <taxon>Bacteria</taxon>
        <taxon>Pseudomonadati</taxon>
        <taxon>Bacteroidota</taxon>
        <taxon>Flavobacteriia</taxon>
        <taxon>Flavobacteriales</taxon>
        <taxon>Flavobacteriaceae</taxon>
        <taxon>Flagellimonas</taxon>
    </lineage>
</organism>
<dbReference type="GO" id="GO:0008763">
    <property type="term" value="F:UDP-N-acetylmuramate-L-alanine ligase activity"/>
    <property type="evidence" value="ECO:0007669"/>
    <property type="project" value="UniProtKB-UniRule"/>
</dbReference>
<dbReference type="EC" id="6.3.2.8" evidence="3 14"/>
<proteinExistence type="inferred from homology"/>
<dbReference type="Gene3D" id="3.40.1190.10">
    <property type="entry name" value="Mur-like, catalytic domain"/>
    <property type="match status" value="1"/>
</dbReference>
<comment type="function">
    <text evidence="14">Cell wall formation.</text>
</comment>
<accession>A0A0Q1CG64</accession>
<dbReference type="STRING" id="346185.AAY42_07980"/>
<dbReference type="SUPFAM" id="SSF51984">
    <property type="entry name" value="MurCD N-terminal domain"/>
    <property type="match status" value="1"/>
</dbReference>
<reference evidence="19 20" key="1">
    <citation type="submission" date="2015-04" db="EMBL/GenBank/DDBJ databases">
        <title>Complete genome of flavobacterium.</title>
        <authorList>
            <person name="Kwon Y.M."/>
            <person name="Kim S.-J."/>
        </authorList>
    </citation>
    <scope>NUCLEOTIDE SEQUENCE [LARGE SCALE GENOMIC DNA]</scope>
    <source>
        <strain evidence="19 20">DK169</strain>
    </source>
</reference>
<dbReference type="InterPro" id="IPR013221">
    <property type="entry name" value="Mur_ligase_cen"/>
</dbReference>
<feature type="binding site" evidence="14">
    <location>
        <begin position="119"/>
        <end position="125"/>
    </location>
    <ligand>
        <name>ATP</name>
        <dbReference type="ChEBI" id="CHEBI:30616"/>
    </ligand>
</feature>
<dbReference type="PANTHER" id="PTHR43445">
    <property type="entry name" value="UDP-N-ACETYLMURAMATE--L-ALANINE LIGASE-RELATED"/>
    <property type="match status" value="1"/>
</dbReference>
<feature type="domain" description="Mur ligase N-terminal catalytic" evidence="16">
    <location>
        <begin position="11"/>
        <end position="110"/>
    </location>
</feature>
<keyword evidence="10 14" id="KW-0573">Peptidoglycan synthesis</keyword>
<dbReference type="InterPro" id="IPR036565">
    <property type="entry name" value="Mur-like_cat_sf"/>
</dbReference>
<dbReference type="Proteomes" id="UP000050827">
    <property type="component" value="Unassembled WGS sequence"/>
</dbReference>
<dbReference type="InterPro" id="IPR004101">
    <property type="entry name" value="Mur_ligase_C"/>
</dbReference>
<evidence type="ECO:0000256" key="10">
    <source>
        <dbReference type="ARBA" id="ARBA00022984"/>
    </source>
</evidence>
<evidence type="ECO:0000256" key="1">
    <source>
        <dbReference type="ARBA" id="ARBA00004496"/>
    </source>
</evidence>
<dbReference type="GO" id="GO:0009252">
    <property type="term" value="P:peptidoglycan biosynthetic process"/>
    <property type="evidence" value="ECO:0007669"/>
    <property type="project" value="UniProtKB-UniRule"/>
</dbReference>
<evidence type="ECO:0000259" key="16">
    <source>
        <dbReference type="Pfam" id="PF01225"/>
    </source>
</evidence>
<feature type="transmembrane region" description="Helical" evidence="15">
    <location>
        <begin position="6"/>
        <end position="26"/>
    </location>
</feature>
<keyword evidence="4 14" id="KW-0963">Cytoplasm</keyword>
<keyword evidence="8 14" id="KW-0067">ATP-binding</keyword>
<dbReference type="NCBIfam" id="TIGR01082">
    <property type="entry name" value="murC"/>
    <property type="match status" value="1"/>
</dbReference>
<evidence type="ECO:0000256" key="2">
    <source>
        <dbReference type="ARBA" id="ARBA00004752"/>
    </source>
</evidence>
<gene>
    <name evidence="14" type="primary">murC</name>
    <name evidence="19" type="ORF">AAY42_07980</name>
</gene>
<dbReference type="GO" id="GO:0005737">
    <property type="term" value="C:cytoplasm"/>
    <property type="evidence" value="ECO:0007669"/>
    <property type="project" value="UniProtKB-SubCell"/>
</dbReference>
<comment type="catalytic activity">
    <reaction evidence="13 14">
        <text>UDP-N-acetyl-alpha-D-muramate + L-alanine + ATP = UDP-N-acetyl-alpha-D-muramoyl-L-alanine + ADP + phosphate + H(+)</text>
        <dbReference type="Rhea" id="RHEA:23372"/>
        <dbReference type="ChEBI" id="CHEBI:15378"/>
        <dbReference type="ChEBI" id="CHEBI:30616"/>
        <dbReference type="ChEBI" id="CHEBI:43474"/>
        <dbReference type="ChEBI" id="CHEBI:57972"/>
        <dbReference type="ChEBI" id="CHEBI:70757"/>
        <dbReference type="ChEBI" id="CHEBI:83898"/>
        <dbReference type="ChEBI" id="CHEBI:456216"/>
        <dbReference type="EC" id="6.3.2.8"/>
    </reaction>
</comment>
<dbReference type="Pfam" id="PF01225">
    <property type="entry name" value="Mur_ligase"/>
    <property type="match status" value="1"/>
</dbReference>
<dbReference type="AlphaFoldDB" id="A0A0Q1CG64"/>
<dbReference type="GO" id="GO:0071555">
    <property type="term" value="P:cell wall organization"/>
    <property type="evidence" value="ECO:0007669"/>
    <property type="project" value="UniProtKB-KW"/>
</dbReference>
<dbReference type="GO" id="GO:0051301">
    <property type="term" value="P:cell division"/>
    <property type="evidence" value="ECO:0007669"/>
    <property type="project" value="UniProtKB-KW"/>
</dbReference>
<keyword evidence="15" id="KW-0472">Membrane</keyword>
<comment type="subcellular location">
    <subcellularLocation>
        <location evidence="1 14">Cytoplasm</location>
    </subcellularLocation>
</comment>
<keyword evidence="5 14" id="KW-0436">Ligase</keyword>
<evidence type="ECO:0000256" key="9">
    <source>
        <dbReference type="ARBA" id="ARBA00022960"/>
    </source>
</evidence>
<keyword evidence="12 14" id="KW-0961">Cell wall biogenesis/degradation</keyword>
<comment type="similarity">
    <text evidence="14">Belongs to the MurCDEF family.</text>
</comment>
<dbReference type="InterPro" id="IPR036615">
    <property type="entry name" value="Mur_ligase_C_dom_sf"/>
</dbReference>
<evidence type="ECO:0000256" key="14">
    <source>
        <dbReference type="HAMAP-Rule" id="MF_00046"/>
    </source>
</evidence>
<dbReference type="UniPathway" id="UPA00219"/>
<keyword evidence="15" id="KW-1133">Transmembrane helix</keyword>
<dbReference type="RefSeq" id="WP_055394002.1">
    <property type="nucleotide sequence ID" value="NZ_LCTZ01000002.1"/>
</dbReference>
<dbReference type="InterPro" id="IPR005758">
    <property type="entry name" value="UDP-N-AcMur_Ala_ligase_MurC"/>
</dbReference>
<evidence type="ECO:0000313" key="20">
    <source>
        <dbReference type="Proteomes" id="UP000050827"/>
    </source>
</evidence>
<dbReference type="PATRIC" id="fig|1547436.3.peg.1642"/>
<name>A0A0Q1CG64_9FLAO</name>
<evidence type="ECO:0000256" key="13">
    <source>
        <dbReference type="ARBA" id="ARBA00047833"/>
    </source>
</evidence>
<dbReference type="Pfam" id="PF08245">
    <property type="entry name" value="Mur_ligase_M"/>
    <property type="match status" value="1"/>
</dbReference>
<dbReference type="HAMAP" id="MF_00046">
    <property type="entry name" value="MurC"/>
    <property type="match status" value="1"/>
</dbReference>
<evidence type="ECO:0000256" key="4">
    <source>
        <dbReference type="ARBA" id="ARBA00022490"/>
    </source>
</evidence>
<feature type="domain" description="Mur ligase central" evidence="18">
    <location>
        <begin position="117"/>
        <end position="286"/>
    </location>
</feature>
<comment type="caution">
    <text evidence="19">The sequence shown here is derived from an EMBL/GenBank/DDBJ whole genome shotgun (WGS) entry which is preliminary data.</text>
</comment>
<dbReference type="InterPro" id="IPR000713">
    <property type="entry name" value="Mur_ligase_N"/>
</dbReference>
<keyword evidence="9 14" id="KW-0133">Cell shape</keyword>
<evidence type="ECO:0000259" key="18">
    <source>
        <dbReference type="Pfam" id="PF08245"/>
    </source>
</evidence>
<keyword evidence="11 14" id="KW-0131">Cell cycle</keyword>
<comment type="pathway">
    <text evidence="2 14">Cell wall biogenesis; peptidoglycan biosynthesis.</text>
</comment>
<dbReference type="Gene3D" id="3.90.190.20">
    <property type="entry name" value="Mur ligase, C-terminal domain"/>
    <property type="match status" value="1"/>
</dbReference>
<evidence type="ECO:0000256" key="15">
    <source>
        <dbReference type="SAM" id="Phobius"/>
    </source>
</evidence>
<keyword evidence="7 14" id="KW-0547">Nucleotide-binding</keyword>
<evidence type="ECO:0000256" key="12">
    <source>
        <dbReference type="ARBA" id="ARBA00023316"/>
    </source>
</evidence>
<evidence type="ECO:0000256" key="6">
    <source>
        <dbReference type="ARBA" id="ARBA00022618"/>
    </source>
</evidence>
<dbReference type="InterPro" id="IPR050061">
    <property type="entry name" value="MurCDEF_pg_biosynth"/>
</dbReference>
<dbReference type="SUPFAM" id="SSF53244">
    <property type="entry name" value="MurD-like peptide ligases, peptide-binding domain"/>
    <property type="match status" value="1"/>
</dbReference>
<evidence type="ECO:0000256" key="11">
    <source>
        <dbReference type="ARBA" id="ARBA00023306"/>
    </source>
</evidence>
<keyword evidence="15" id="KW-0812">Transmembrane</keyword>